<evidence type="ECO:0000313" key="8">
    <source>
        <dbReference type="Proteomes" id="UP000238801"/>
    </source>
</evidence>
<dbReference type="InterPro" id="IPR000719">
    <property type="entry name" value="Prot_kinase_dom"/>
</dbReference>
<protein>
    <submittedName>
        <fullName evidence="7">Serine/threonine protein kinase</fullName>
    </submittedName>
</protein>
<dbReference type="Gene3D" id="1.10.510.10">
    <property type="entry name" value="Transferase(Phosphotransferase) domain 1"/>
    <property type="match status" value="1"/>
</dbReference>
<dbReference type="RefSeq" id="WP_245883857.1">
    <property type="nucleotide sequence ID" value="NZ_PVTT01000004.1"/>
</dbReference>
<keyword evidence="4" id="KW-0067">ATP-binding</keyword>
<evidence type="ECO:0000256" key="3">
    <source>
        <dbReference type="ARBA" id="ARBA00022777"/>
    </source>
</evidence>
<comment type="caution">
    <text evidence="7">The sequence shown here is derived from an EMBL/GenBank/DDBJ whole genome shotgun (WGS) entry which is preliminary data.</text>
</comment>
<evidence type="ECO:0000259" key="6">
    <source>
        <dbReference type="PROSITE" id="PS50011"/>
    </source>
</evidence>
<feature type="region of interest" description="Disordered" evidence="5">
    <location>
        <begin position="418"/>
        <end position="490"/>
    </location>
</feature>
<dbReference type="Gene3D" id="3.30.200.20">
    <property type="entry name" value="Phosphorylase Kinase, domain 1"/>
    <property type="match status" value="1"/>
</dbReference>
<dbReference type="EMBL" id="PVTT01000004">
    <property type="protein sequence ID" value="PRY91916.1"/>
    <property type="molecule type" value="Genomic_DNA"/>
</dbReference>
<organism evidence="7 8">
    <name type="scientific">Hasllibacter halocynthiae</name>
    <dbReference type="NCBI Taxonomy" id="595589"/>
    <lineage>
        <taxon>Bacteria</taxon>
        <taxon>Pseudomonadati</taxon>
        <taxon>Pseudomonadota</taxon>
        <taxon>Alphaproteobacteria</taxon>
        <taxon>Rhodobacterales</taxon>
        <taxon>Roseobacteraceae</taxon>
        <taxon>Hasllibacter</taxon>
    </lineage>
</organism>
<dbReference type="GO" id="GO:0004674">
    <property type="term" value="F:protein serine/threonine kinase activity"/>
    <property type="evidence" value="ECO:0007669"/>
    <property type="project" value="UniProtKB-KW"/>
</dbReference>
<dbReference type="InterPro" id="IPR011009">
    <property type="entry name" value="Kinase-like_dom_sf"/>
</dbReference>
<dbReference type="PANTHER" id="PTHR43289">
    <property type="entry name" value="MITOGEN-ACTIVATED PROTEIN KINASE KINASE KINASE 20-RELATED"/>
    <property type="match status" value="1"/>
</dbReference>
<evidence type="ECO:0000256" key="4">
    <source>
        <dbReference type="ARBA" id="ARBA00022840"/>
    </source>
</evidence>
<dbReference type="SUPFAM" id="SSF56112">
    <property type="entry name" value="Protein kinase-like (PK-like)"/>
    <property type="match status" value="1"/>
</dbReference>
<dbReference type="InterPro" id="IPR008266">
    <property type="entry name" value="Tyr_kinase_AS"/>
</dbReference>
<keyword evidence="8" id="KW-1185">Reference proteome</keyword>
<evidence type="ECO:0000256" key="5">
    <source>
        <dbReference type="SAM" id="MobiDB-lite"/>
    </source>
</evidence>
<dbReference type="PANTHER" id="PTHR43289:SF6">
    <property type="entry name" value="SERINE_THREONINE-PROTEIN KINASE NEKL-3"/>
    <property type="match status" value="1"/>
</dbReference>
<evidence type="ECO:0000256" key="2">
    <source>
        <dbReference type="ARBA" id="ARBA00022741"/>
    </source>
</evidence>
<dbReference type="PROSITE" id="PS50011">
    <property type="entry name" value="PROTEIN_KINASE_DOM"/>
    <property type="match status" value="1"/>
</dbReference>
<keyword evidence="2" id="KW-0547">Nucleotide-binding</keyword>
<sequence length="725" mass="74904">MPQNAGFPMPAARQVDLQIVPPETRDELPDGTELLQGQYRIRSFLNAGGFGITYRAVDSLERPIVIKECFPGAFCRRVGTMVQPRLPSHREDLASIVRLFVQEARSLAKLQHPSIVGVHQVFSENDTAYMALDFIEGQDLLDLLEEGGSMPPERVVEVMRTMLDALGFVHAQGMLHRDVSPDNVLVRADGTPVLIDFGAARQRIGKQSRVLSALRVVKDGYSPQEFYVTGAEQGPFSDLYALGATLHHLIAGEAPPDSQSRLTAVATGAADPYEPLLGRVAGYRDAVLASVDRALAVVPKDRWQTAEEWREAMEKRGRVRTRVVTRVKSRPAPRAEAAPRRGRGPLLARVAALALLAGGGAFAVLSPAGNGGAEAEAEALALAPPAAAGAGSEAAEAGSEAARAAPEEVPAILSAAVPEAPGGDVGTPADPVETPAGALSGTAAEAPEPPEAALRTALRTAPETSPAPRARPGGAPAAAPAAAPDAPAPRVVQAAPEMALPEGAGRASPAPSGVPRLSPVASAPLPVPAPASAAASAPAPGLEAPPAPLPSGVEFASAWTVRLPLGDLRADPDGAMVIRTVQGAPVESLADFRAVLATVPKDDALRDVALDVGLGRPGGPAMIEQVLTLPVIQETRFGGGVVVQATAAPGGGWTSRVIVAGGRPGGLAPGDVLVADLTSGQRLDGRHALAAALERTDRRGDGTLTLMVRRNGEDLPVTVDLAARR</sequence>
<accession>A0A2T0WYY6</accession>
<dbReference type="AlphaFoldDB" id="A0A2T0WYY6"/>
<gene>
    <name evidence="7" type="ORF">BCF33_2798</name>
</gene>
<dbReference type="CDD" id="cd14014">
    <property type="entry name" value="STKc_PknB_like"/>
    <property type="match status" value="1"/>
</dbReference>
<feature type="domain" description="Protein kinase" evidence="6">
    <location>
        <begin position="39"/>
        <end position="314"/>
    </location>
</feature>
<keyword evidence="3 7" id="KW-0418">Kinase</keyword>
<dbReference type="GO" id="GO:0005524">
    <property type="term" value="F:ATP binding"/>
    <property type="evidence" value="ECO:0007669"/>
    <property type="project" value="UniProtKB-KW"/>
</dbReference>
<proteinExistence type="predicted"/>
<name>A0A2T0WYY6_9RHOB</name>
<evidence type="ECO:0000256" key="1">
    <source>
        <dbReference type="ARBA" id="ARBA00022679"/>
    </source>
</evidence>
<dbReference type="Pfam" id="PF00069">
    <property type="entry name" value="Pkinase"/>
    <property type="match status" value="1"/>
</dbReference>
<evidence type="ECO:0000313" key="7">
    <source>
        <dbReference type="EMBL" id="PRY91916.1"/>
    </source>
</evidence>
<keyword evidence="1" id="KW-0808">Transferase</keyword>
<reference evidence="7 8" key="1">
    <citation type="submission" date="2018-03" db="EMBL/GenBank/DDBJ databases">
        <title>Genomic Encyclopedia of Archaeal and Bacterial Type Strains, Phase II (KMG-II): from individual species to whole genera.</title>
        <authorList>
            <person name="Goeker M."/>
        </authorList>
    </citation>
    <scope>NUCLEOTIDE SEQUENCE [LARGE SCALE GENOMIC DNA]</scope>
    <source>
        <strain evidence="7 8">DSM 29318</strain>
    </source>
</reference>
<dbReference type="Proteomes" id="UP000238801">
    <property type="component" value="Unassembled WGS sequence"/>
</dbReference>
<feature type="compositionally biased region" description="Low complexity" evidence="5">
    <location>
        <begin position="466"/>
        <end position="490"/>
    </location>
</feature>
<dbReference type="PROSITE" id="PS00109">
    <property type="entry name" value="PROTEIN_KINASE_TYR"/>
    <property type="match status" value="1"/>
</dbReference>
<keyword evidence="7" id="KW-0723">Serine/threonine-protein kinase</keyword>